<dbReference type="GO" id="GO:0031380">
    <property type="term" value="C:nuclear RNA-directed RNA polymerase complex"/>
    <property type="evidence" value="ECO:0007669"/>
    <property type="project" value="TreeGrafter"/>
</dbReference>
<dbReference type="EC" id="2.7.7.48" evidence="8"/>
<evidence type="ECO:0000256" key="1">
    <source>
        <dbReference type="ARBA" id="ARBA00005762"/>
    </source>
</evidence>
<evidence type="ECO:0000256" key="8">
    <source>
        <dbReference type="RuleBase" id="RU363098"/>
    </source>
</evidence>
<sequence>MRRARSTRNSVRTWSIAPGPPSPPLPLPRWPLAESRPRREVLRATCLQLGSILDPGFFLSEWTAYDNVSIALDFESKSLQIRFCHLQKKYKLETMFKHINPELSVSEEENSRYAIIVPVMFPARSWVLKPSRPANDTEQRWEQKEKWERVVTIPLGSGSDISEPEPLTLHPTDRVVRLGKWIVYRVELRLSYAERQRFNQVLREAADNNLVEYDFAARAPIYKFFEIIKPLDLPDLYPLDPAAFFPDPKDFDIIYRLESLISQDFLHERNLNVNFYRKLASLPKERAVSILESFAARKRRVFSPYANLQDLAARLLPIVPTVIPPYCVMARKVIVTPTTIYVLEPTMETSNRVLRHYRHVQDRFLRVQFVDEAGGKVGASDYDSDINTELYARIYSVLKSGLKIGDRVYEFLASSNSQLREHASWFFAPTPDLSSDQIREWMGDFSKEKTVAKNAARMGQCFSSTRFIDEVTEIREIPDIYHNNFNFSDGVGKISLQLATKVAERLQLTSVPSAFQFRLGGAKGVLCVSNYVKGNCVELRPSQIKFKSPHAHLEIIKTSTFTSAHLNRQVITLLTTLGIPDKIFLDRMAQTIKRLDQMLGNPQVAIDFVLKHIDKYGTARAMASMVRAGFLERADPYIQNLIRLFRVMILKDLKGKAKIHVPDGAYLLGVLDETVTLKEDEIFVQITDPDDSSKLKTIVGDCIVLRVPCFHPGDVRTVKAVECPKLSHLKDVLVFPADGYRDLPSMCSGGDLDGDEFTVIWDTKLIPKTNYPPHEFKGSPPTTVKRVTMNKIKNFFVQYIKNDNLGMIANAHLALADQSPLGALEGHCLRLAGLHSVAVDFPKTGIPAIFERECRATAFPDFMEKPDKPSYESEKVLGVIYRSIQASDYESYESTLSYDLRFDCRIIVPGFEQFVPEARTLKFEYDHALRSLRNQYGIATEFELVSGYIMNYLQSGHKREFERREQVMDSSAALRAQFVDKFEEEFAGKTDVTYARKAKAAAWYYVTYHPWEIQHAATDGPIMFSFPWLMSGLLCEIATGDTRKRDERTADMTEFTIDALRRMVEEYHRERSEGSEGSDYVVLEDEIYDEMDEDDDDFAPLVITVQLGTAAGASTQEIMKAESRFYDFE</sequence>
<keyword evidence="5 8" id="KW-0694">RNA-binding</keyword>
<feature type="domain" description="RDRP C-terminal head" evidence="11">
    <location>
        <begin position="903"/>
        <end position="1049"/>
    </location>
</feature>
<evidence type="ECO:0000313" key="12">
    <source>
        <dbReference type="EMBL" id="RUP51417.1"/>
    </source>
</evidence>
<keyword evidence="4 8" id="KW-0548">Nucleotidyltransferase</keyword>
<evidence type="ECO:0000259" key="10">
    <source>
        <dbReference type="Pfam" id="PF05183"/>
    </source>
</evidence>
<dbReference type="EMBL" id="RBNI01000744">
    <property type="protein sequence ID" value="RUP51417.1"/>
    <property type="molecule type" value="Genomic_DNA"/>
</dbReference>
<evidence type="ECO:0000256" key="4">
    <source>
        <dbReference type="ARBA" id="ARBA00022695"/>
    </source>
</evidence>
<evidence type="ECO:0000256" key="3">
    <source>
        <dbReference type="ARBA" id="ARBA00022679"/>
    </source>
</evidence>
<keyword evidence="2 8" id="KW-0696">RNA-directed RNA polymerase</keyword>
<dbReference type="InterPro" id="IPR007855">
    <property type="entry name" value="RDRP"/>
</dbReference>
<comment type="similarity">
    <text evidence="1 8">Belongs to the RdRP family.</text>
</comment>
<feature type="region of interest" description="Disordered" evidence="9">
    <location>
        <begin position="1"/>
        <end position="29"/>
    </location>
</feature>
<keyword evidence="6" id="KW-0943">RNA-mediated gene silencing</keyword>
<dbReference type="PANTHER" id="PTHR23079">
    <property type="entry name" value="RNA-DEPENDENT RNA POLYMERASE"/>
    <property type="match status" value="1"/>
</dbReference>
<gene>
    <name evidence="12" type="ORF">BC936DRAFT_148288</name>
</gene>
<reference evidence="12 13" key="1">
    <citation type="journal article" date="2018" name="New Phytol.">
        <title>Phylogenomics of Endogonaceae and evolution of mycorrhizas within Mucoromycota.</title>
        <authorList>
            <person name="Chang Y."/>
            <person name="Desiro A."/>
            <person name="Na H."/>
            <person name="Sandor L."/>
            <person name="Lipzen A."/>
            <person name="Clum A."/>
            <person name="Barry K."/>
            <person name="Grigoriev I.V."/>
            <person name="Martin F.M."/>
            <person name="Stajich J.E."/>
            <person name="Smith M.E."/>
            <person name="Bonito G."/>
            <person name="Spatafora J.W."/>
        </authorList>
    </citation>
    <scope>NUCLEOTIDE SEQUENCE [LARGE SCALE GENOMIC DNA]</scope>
    <source>
        <strain evidence="12 13">GMNB39</strain>
    </source>
</reference>
<dbReference type="GO" id="GO:0003968">
    <property type="term" value="F:RNA-directed RNA polymerase activity"/>
    <property type="evidence" value="ECO:0007669"/>
    <property type="project" value="UniProtKB-KW"/>
</dbReference>
<keyword evidence="13" id="KW-1185">Reference proteome</keyword>
<evidence type="ECO:0000259" key="11">
    <source>
        <dbReference type="Pfam" id="PF26253"/>
    </source>
</evidence>
<dbReference type="InterPro" id="IPR058752">
    <property type="entry name" value="RDRP_C_head"/>
</dbReference>
<feature type="domain" description="RDRP core" evidence="10">
    <location>
        <begin position="335"/>
        <end position="884"/>
    </location>
</feature>
<accession>A0A433DKU0</accession>
<evidence type="ECO:0000256" key="7">
    <source>
        <dbReference type="ARBA" id="ARBA00048744"/>
    </source>
</evidence>
<dbReference type="GO" id="GO:0030422">
    <property type="term" value="P:siRNA processing"/>
    <property type="evidence" value="ECO:0007669"/>
    <property type="project" value="TreeGrafter"/>
</dbReference>
<dbReference type="PANTHER" id="PTHR23079:SF55">
    <property type="entry name" value="RNA-DIRECTED RNA POLYMERASE"/>
    <property type="match status" value="1"/>
</dbReference>
<name>A0A433DKU0_9FUNG</name>
<dbReference type="Pfam" id="PF05183">
    <property type="entry name" value="RdRP"/>
    <property type="match status" value="1"/>
</dbReference>
<organism evidence="12 13">
    <name type="scientific">Jimgerdemannia flammicorona</name>
    <dbReference type="NCBI Taxonomy" id="994334"/>
    <lineage>
        <taxon>Eukaryota</taxon>
        <taxon>Fungi</taxon>
        <taxon>Fungi incertae sedis</taxon>
        <taxon>Mucoromycota</taxon>
        <taxon>Mucoromycotina</taxon>
        <taxon>Endogonomycetes</taxon>
        <taxon>Endogonales</taxon>
        <taxon>Endogonaceae</taxon>
        <taxon>Jimgerdemannia</taxon>
    </lineage>
</organism>
<proteinExistence type="inferred from homology"/>
<dbReference type="InterPro" id="IPR057596">
    <property type="entry name" value="RDRP_core"/>
</dbReference>
<keyword evidence="3 8" id="KW-0808">Transferase</keyword>
<protein>
    <recommendedName>
        <fullName evidence="8">RNA-dependent RNA polymerase</fullName>
        <ecNumber evidence="8">2.7.7.48</ecNumber>
    </recommendedName>
</protein>
<dbReference type="Proteomes" id="UP000268093">
    <property type="component" value="Unassembled WGS sequence"/>
</dbReference>
<evidence type="ECO:0000256" key="6">
    <source>
        <dbReference type="ARBA" id="ARBA00023158"/>
    </source>
</evidence>
<dbReference type="OrthoDB" id="6513042at2759"/>
<dbReference type="GO" id="GO:0003723">
    <property type="term" value="F:RNA binding"/>
    <property type="evidence" value="ECO:0007669"/>
    <property type="project" value="UniProtKB-KW"/>
</dbReference>
<evidence type="ECO:0000256" key="2">
    <source>
        <dbReference type="ARBA" id="ARBA00022484"/>
    </source>
</evidence>
<dbReference type="AlphaFoldDB" id="A0A433DKU0"/>
<evidence type="ECO:0000313" key="13">
    <source>
        <dbReference type="Proteomes" id="UP000268093"/>
    </source>
</evidence>
<comment type="catalytic activity">
    <reaction evidence="7 8">
        <text>RNA(n) + a ribonucleoside 5'-triphosphate = RNA(n+1) + diphosphate</text>
        <dbReference type="Rhea" id="RHEA:21248"/>
        <dbReference type="Rhea" id="RHEA-COMP:14527"/>
        <dbReference type="Rhea" id="RHEA-COMP:17342"/>
        <dbReference type="ChEBI" id="CHEBI:33019"/>
        <dbReference type="ChEBI" id="CHEBI:61557"/>
        <dbReference type="ChEBI" id="CHEBI:140395"/>
        <dbReference type="EC" id="2.7.7.48"/>
    </reaction>
</comment>
<evidence type="ECO:0000256" key="5">
    <source>
        <dbReference type="ARBA" id="ARBA00022884"/>
    </source>
</evidence>
<dbReference type="Pfam" id="PF26253">
    <property type="entry name" value="RdRP_head"/>
    <property type="match status" value="1"/>
</dbReference>
<evidence type="ECO:0000256" key="9">
    <source>
        <dbReference type="SAM" id="MobiDB-lite"/>
    </source>
</evidence>
<comment type="caution">
    <text evidence="12">The sequence shown here is derived from an EMBL/GenBank/DDBJ whole genome shotgun (WGS) entry which is preliminary data.</text>
</comment>
<feature type="compositionally biased region" description="Pro residues" evidence="9">
    <location>
        <begin position="18"/>
        <end position="29"/>
    </location>
</feature>